<dbReference type="InterPro" id="IPR041228">
    <property type="entry name" value="Dynein_C"/>
</dbReference>
<evidence type="ECO:0000313" key="19">
    <source>
        <dbReference type="EMBL" id="CAE0814504.1"/>
    </source>
</evidence>
<dbReference type="InterPro" id="IPR041658">
    <property type="entry name" value="AAA_lid_11"/>
</dbReference>
<dbReference type="Gene3D" id="1.10.8.1220">
    <property type="match status" value="1"/>
</dbReference>
<dbReference type="GO" id="GO:0005858">
    <property type="term" value="C:axonemal dynein complex"/>
    <property type="evidence" value="ECO:0007669"/>
    <property type="project" value="UniProtKB-ARBA"/>
</dbReference>
<organism evidence="19">
    <name type="scientific">Eutreptiella gymnastica</name>
    <dbReference type="NCBI Taxonomy" id="73025"/>
    <lineage>
        <taxon>Eukaryota</taxon>
        <taxon>Discoba</taxon>
        <taxon>Euglenozoa</taxon>
        <taxon>Euglenida</taxon>
        <taxon>Spirocuta</taxon>
        <taxon>Euglenophyceae</taxon>
        <taxon>Eutreptiales</taxon>
        <taxon>Eutreptiaceae</taxon>
        <taxon>Eutreptiella</taxon>
    </lineage>
</organism>
<dbReference type="InterPro" id="IPR027417">
    <property type="entry name" value="P-loop_NTPase"/>
</dbReference>
<keyword evidence="9 17" id="KW-0175">Coiled coil</keyword>
<dbReference type="FunFam" id="1.20.1270.280:FF:000005">
    <property type="entry name" value="Dynein axonemal heavy chain 10"/>
    <property type="match status" value="1"/>
</dbReference>
<dbReference type="InterPro" id="IPR035706">
    <property type="entry name" value="AAA_9"/>
</dbReference>
<keyword evidence="4" id="KW-0493">Microtubule</keyword>
<dbReference type="Gene3D" id="1.10.287.2620">
    <property type="match status" value="1"/>
</dbReference>
<dbReference type="GO" id="GO:0008569">
    <property type="term" value="F:minus-end-directed microtubule motor activity"/>
    <property type="evidence" value="ECO:0007669"/>
    <property type="project" value="InterPro"/>
</dbReference>
<feature type="domain" description="AAA+ ATPase" evidence="18">
    <location>
        <begin position="1802"/>
        <end position="1968"/>
    </location>
</feature>
<dbReference type="Gene3D" id="1.20.140.100">
    <property type="entry name" value="Dynein heavy chain, N-terminal domain 2"/>
    <property type="match status" value="1"/>
</dbReference>
<protein>
    <recommendedName>
        <fullName evidence="16">Dynein-1, subspecies f</fullName>
    </recommendedName>
</protein>
<evidence type="ECO:0000256" key="12">
    <source>
        <dbReference type="ARBA" id="ARBA00023212"/>
    </source>
</evidence>
<keyword evidence="11" id="KW-0505">Motor protein</keyword>
<evidence type="ECO:0000256" key="7">
    <source>
        <dbReference type="ARBA" id="ARBA00022840"/>
    </source>
</evidence>
<dbReference type="Pfam" id="PF03028">
    <property type="entry name" value="Dynein_heavy"/>
    <property type="match status" value="1"/>
</dbReference>
<evidence type="ECO:0000256" key="2">
    <source>
        <dbReference type="ARBA" id="ARBA00008887"/>
    </source>
</evidence>
<dbReference type="GO" id="GO:0045505">
    <property type="term" value="F:dynein intermediate chain binding"/>
    <property type="evidence" value="ECO:0007669"/>
    <property type="project" value="InterPro"/>
</dbReference>
<keyword evidence="10" id="KW-0969">Cilium</keyword>
<evidence type="ECO:0000256" key="13">
    <source>
        <dbReference type="ARBA" id="ARBA00023273"/>
    </source>
</evidence>
<comment type="function">
    <text evidence="14">Force generating protein of eukaryotic cilia and flagella. Produces force towards the minus ends of microtubules. Dynein has ATPase activity; the force-producing power stroke is thought to occur on release of ADP. Required for assembly of the I1 inner arm complex and its targeting to the appropriate axoneme location. Also required for phototaxis.</text>
</comment>
<evidence type="ECO:0000256" key="8">
    <source>
        <dbReference type="ARBA" id="ARBA00023017"/>
    </source>
</evidence>
<evidence type="ECO:0000256" key="16">
    <source>
        <dbReference type="ARBA" id="ARBA00077719"/>
    </source>
</evidence>
<proteinExistence type="inferred from homology"/>
<feature type="domain" description="AAA+ ATPase" evidence="18">
    <location>
        <begin position="2164"/>
        <end position="2279"/>
    </location>
</feature>
<gene>
    <name evidence="19" type="ORF">EGYM00163_LOCUS25658</name>
</gene>
<dbReference type="PANTHER" id="PTHR22878">
    <property type="entry name" value="DYNEIN HEAVY CHAIN 6, AXONEMAL-LIKE-RELATED"/>
    <property type="match status" value="1"/>
</dbReference>
<dbReference type="FunFam" id="3.40.50.300:FF:000153">
    <property type="entry name" value="Dynein axonemal heavy chain 1"/>
    <property type="match status" value="1"/>
</dbReference>
<feature type="domain" description="AAA+ ATPase" evidence="18">
    <location>
        <begin position="1452"/>
        <end position="1606"/>
    </location>
</feature>
<dbReference type="Gene3D" id="1.20.1270.280">
    <property type="match status" value="1"/>
</dbReference>
<dbReference type="Pfam" id="PF17852">
    <property type="entry name" value="Dynein_AAA_lid"/>
    <property type="match status" value="1"/>
</dbReference>
<dbReference type="InterPro" id="IPR043157">
    <property type="entry name" value="Dynein_AAA1S"/>
</dbReference>
<evidence type="ECO:0000256" key="10">
    <source>
        <dbReference type="ARBA" id="ARBA00023069"/>
    </source>
</evidence>
<dbReference type="InterPro" id="IPR024317">
    <property type="entry name" value="Dynein_heavy_chain_D4_dom"/>
</dbReference>
<keyword evidence="6" id="KW-0547">Nucleotide-binding</keyword>
<name>A0A7S4D2X3_9EUGL</name>
<dbReference type="Pfam" id="PF12781">
    <property type="entry name" value="AAA_9"/>
    <property type="match status" value="1"/>
</dbReference>
<dbReference type="Gene3D" id="3.40.50.300">
    <property type="entry name" value="P-loop containing nucleotide triphosphate hydrolases"/>
    <property type="match status" value="5"/>
</dbReference>
<dbReference type="FunFam" id="3.40.50.300:FF:000049">
    <property type="entry name" value="Dynein, axonemal, heavy chain 5"/>
    <property type="match status" value="1"/>
</dbReference>
<dbReference type="Gene3D" id="1.20.58.1120">
    <property type="match status" value="1"/>
</dbReference>
<dbReference type="GO" id="GO:0060294">
    <property type="term" value="P:cilium movement involved in cell motility"/>
    <property type="evidence" value="ECO:0007669"/>
    <property type="project" value="UniProtKB-ARBA"/>
</dbReference>
<dbReference type="FunFam" id="1.20.140.100:FF:000001">
    <property type="entry name" value="dynein heavy chain 17, axonemal"/>
    <property type="match status" value="1"/>
</dbReference>
<dbReference type="Pfam" id="PF12777">
    <property type="entry name" value="MT"/>
    <property type="match status" value="1"/>
</dbReference>
<dbReference type="InterPro" id="IPR042222">
    <property type="entry name" value="Dynein_2_N"/>
</dbReference>
<evidence type="ECO:0000256" key="3">
    <source>
        <dbReference type="ARBA" id="ARBA00022490"/>
    </source>
</evidence>
<dbReference type="InterPro" id="IPR024743">
    <property type="entry name" value="Dynein_HC_stalk"/>
</dbReference>
<dbReference type="SUPFAM" id="SSF52540">
    <property type="entry name" value="P-loop containing nucleoside triphosphate hydrolases"/>
    <property type="match status" value="4"/>
</dbReference>
<comment type="subcellular location">
    <subcellularLocation>
        <location evidence="1">Cytoplasm</location>
        <location evidence="1">Cytoskeleton</location>
        <location evidence="1">Cilium axoneme</location>
    </subcellularLocation>
</comment>
<evidence type="ECO:0000256" key="9">
    <source>
        <dbReference type="ARBA" id="ARBA00023054"/>
    </source>
</evidence>
<dbReference type="FunFam" id="1.10.287.2620:FF:000002">
    <property type="entry name" value="Dynein heavy chain 2, axonemal"/>
    <property type="match status" value="1"/>
</dbReference>
<evidence type="ECO:0000259" key="18">
    <source>
        <dbReference type="SMART" id="SM00382"/>
    </source>
</evidence>
<dbReference type="FunFam" id="1.10.8.710:FF:000002">
    <property type="entry name" value="dynein heavy chain 17, axonemal"/>
    <property type="match status" value="1"/>
</dbReference>
<dbReference type="PANTHER" id="PTHR22878:SF63">
    <property type="entry name" value="DYNEIN AXONEMAL HEAVY CHAIN 10"/>
    <property type="match status" value="1"/>
</dbReference>
<dbReference type="InterPro" id="IPR041589">
    <property type="entry name" value="DNAH3_AAA_lid_1"/>
</dbReference>
<dbReference type="Gene3D" id="1.20.920.20">
    <property type="match status" value="1"/>
</dbReference>
<dbReference type="FunFam" id="1.20.58.1120:FF:000008">
    <property type="entry name" value="Dynein heavy chain 10, axonemal"/>
    <property type="match status" value="1"/>
</dbReference>
<dbReference type="Pfam" id="PF12774">
    <property type="entry name" value="AAA_6"/>
    <property type="match status" value="1"/>
</dbReference>
<dbReference type="Pfam" id="PF08393">
    <property type="entry name" value="DHC_N2"/>
    <property type="match status" value="1"/>
</dbReference>
<dbReference type="Pfam" id="PF12780">
    <property type="entry name" value="AAA_8"/>
    <property type="match status" value="1"/>
</dbReference>
<dbReference type="InterPro" id="IPR013602">
    <property type="entry name" value="Dynein_heavy_linker"/>
</dbReference>
<feature type="coiled-coil region" evidence="17">
    <location>
        <begin position="2634"/>
        <end position="2682"/>
    </location>
</feature>
<evidence type="ECO:0000256" key="11">
    <source>
        <dbReference type="ARBA" id="ARBA00023175"/>
    </source>
</evidence>
<dbReference type="InterPro" id="IPR013594">
    <property type="entry name" value="Dynein_heavy_tail"/>
</dbReference>
<dbReference type="Gene3D" id="1.10.8.710">
    <property type="match status" value="1"/>
</dbReference>
<dbReference type="FunFam" id="3.10.490.20:FF:000006">
    <property type="entry name" value="Dynein axonemal heavy chain 10"/>
    <property type="match status" value="1"/>
</dbReference>
<dbReference type="Gene3D" id="3.20.180.20">
    <property type="entry name" value="Dynein heavy chain, N-terminal domain 2"/>
    <property type="match status" value="1"/>
</dbReference>
<dbReference type="FunFam" id="3.40.50.300:FF:002141">
    <property type="entry name" value="Dynein heavy chain"/>
    <property type="match status" value="1"/>
</dbReference>
<evidence type="ECO:0000256" key="17">
    <source>
        <dbReference type="SAM" id="Coils"/>
    </source>
</evidence>
<comment type="similarity">
    <text evidence="2">Belongs to the dynein heavy chain family.</text>
</comment>
<dbReference type="Gene3D" id="1.10.8.720">
    <property type="entry name" value="Region D6 of dynein motor"/>
    <property type="match status" value="1"/>
</dbReference>
<evidence type="ECO:0000256" key="4">
    <source>
        <dbReference type="ARBA" id="ARBA00022701"/>
    </source>
</evidence>
<dbReference type="InterPro" id="IPR035699">
    <property type="entry name" value="AAA_6"/>
</dbReference>
<comment type="subunit">
    <text evidence="15">The I1 inner arm complex (also known as the f dynein complex) is a two-headed isoform composed of two heavy chains (1-alpha and 1-beta), three intermediate chains and three light chains. I1 occupies a specific position proximal to the first radial spoke and repeats every 96 nm along the length of the axoneme.</text>
</comment>
<dbReference type="GO" id="GO:0051959">
    <property type="term" value="F:dynein light intermediate chain binding"/>
    <property type="evidence" value="ECO:0007669"/>
    <property type="project" value="InterPro"/>
</dbReference>
<dbReference type="Gene3D" id="3.10.490.20">
    <property type="match status" value="1"/>
</dbReference>
<dbReference type="Gene3D" id="1.20.920.30">
    <property type="match status" value="1"/>
</dbReference>
<evidence type="ECO:0000256" key="5">
    <source>
        <dbReference type="ARBA" id="ARBA00022737"/>
    </source>
</evidence>
<dbReference type="GO" id="GO:0070286">
    <property type="term" value="P:axonemal dynein complex assembly"/>
    <property type="evidence" value="ECO:0007669"/>
    <property type="project" value="UniProtKB-ARBA"/>
</dbReference>
<dbReference type="InterPro" id="IPR043160">
    <property type="entry name" value="Dynein_C_barrel"/>
</dbReference>
<keyword evidence="8" id="KW-0243">Dynein</keyword>
<dbReference type="FunFam" id="1.10.8.720:FF:000005">
    <property type="entry name" value="Dynein axonemal heavy chain 10"/>
    <property type="match status" value="1"/>
</dbReference>
<keyword evidence="7" id="KW-0067">ATP-binding</keyword>
<dbReference type="InterPro" id="IPR041466">
    <property type="entry name" value="Dynein_AAA5_ext"/>
</dbReference>
<dbReference type="SMART" id="SM00382">
    <property type="entry name" value="AAA"/>
    <property type="match status" value="4"/>
</dbReference>
<keyword evidence="12" id="KW-0206">Cytoskeleton</keyword>
<dbReference type="FunFam" id="3.20.180.20:FF:000002">
    <property type="entry name" value="Cytoplasmic dynein heavy chain 1"/>
    <property type="match status" value="1"/>
</dbReference>
<dbReference type="Pfam" id="PF18198">
    <property type="entry name" value="AAA_lid_11"/>
    <property type="match status" value="1"/>
</dbReference>
<reference evidence="19" key="1">
    <citation type="submission" date="2021-01" db="EMBL/GenBank/DDBJ databases">
        <authorList>
            <person name="Corre E."/>
            <person name="Pelletier E."/>
            <person name="Niang G."/>
            <person name="Scheremetjew M."/>
            <person name="Finn R."/>
            <person name="Kale V."/>
            <person name="Holt S."/>
            <person name="Cochrane G."/>
            <person name="Meng A."/>
            <person name="Brown T."/>
            <person name="Cohen L."/>
        </authorList>
    </citation>
    <scope>NUCLEOTIDE SEQUENCE</scope>
    <source>
        <strain evidence="19">CCMP1594</strain>
    </source>
</reference>
<feature type="domain" description="AAA+ ATPase" evidence="18">
    <location>
        <begin position="1170"/>
        <end position="1309"/>
    </location>
</feature>
<dbReference type="InterPro" id="IPR042219">
    <property type="entry name" value="AAA_lid_11_sf"/>
</dbReference>
<dbReference type="FunFam" id="1.20.920.20:FF:000001">
    <property type="entry name" value="dynein heavy chain 2, axonemal"/>
    <property type="match status" value="1"/>
</dbReference>
<dbReference type="Pfam" id="PF18199">
    <property type="entry name" value="Dynein_C"/>
    <property type="match status" value="1"/>
</dbReference>
<dbReference type="InterPro" id="IPR003593">
    <property type="entry name" value="AAA+_ATPase"/>
</dbReference>
<evidence type="ECO:0000256" key="6">
    <source>
        <dbReference type="ARBA" id="ARBA00022741"/>
    </source>
</evidence>
<dbReference type="FunFam" id="1.20.920.30:FF:000007">
    <property type="entry name" value="Dynein axonemal heavy chain 10"/>
    <property type="match status" value="1"/>
</dbReference>
<evidence type="ECO:0000256" key="14">
    <source>
        <dbReference type="ARBA" id="ARBA00054075"/>
    </source>
</evidence>
<keyword evidence="13" id="KW-0966">Cell projection</keyword>
<dbReference type="FunFam" id="1.10.8.1220:FF:000001">
    <property type="entry name" value="Dynein axonemal heavy chain 5"/>
    <property type="match status" value="1"/>
</dbReference>
<evidence type="ECO:0000256" key="15">
    <source>
        <dbReference type="ARBA" id="ARBA00063032"/>
    </source>
</evidence>
<dbReference type="GO" id="GO:0005524">
    <property type="term" value="F:ATP binding"/>
    <property type="evidence" value="ECO:0007669"/>
    <property type="project" value="UniProtKB-KW"/>
</dbReference>
<dbReference type="InterPro" id="IPR026983">
    <property type="entry name" value="DHC"/>
</dbReference>
<dbReference type="Pfam" id="PF12775">
    <property type="entry name" value="AAA_7"/>
    <property type="match status" value="1"/>
</dbReference>
<keyword evidence="3" id="KW-0963">Cytoplasm</keyword>
<dbReference type="InterPro" id="IPR004273">
    <property type="entry name" value="Dynein_heavy_D6_P-loop"/>
</dbReference>
<dbReference type="FunFam" id="3.40.50.300:FF:000063">
    <property type="entry name" value="dynein heavy chain 6, axonemal"/>
    <property type="match status" value="1"/>
</dbReference>
<dbReference type="EMBL" id="HBJA01073022">
    <property type="protein sequence ID" value="CAE0814504.1"/>
    <property type="molecule type" value="Transcribed_RNA"/>
</dbReference>
<evidence type="ECO:0000256" key="1">
    <source>
        <dbReference type="ARBA" id="ARBA00004430"/>
    </source>
</evidence>
<dbReference type="GO" id="GO:0005874">
    <property type="term" value="C:microtubule"/>
    <property type="evidence" value="ECO:0007669"/>
    <property type="project" value="UniProtKB-KW"/>
</dbReference>
<dbReference type="Pfam" id="PF17857">
    <property type="entry name" value="AAA_lid_1"/>
    <property type="match status" value="1"/>
</dbReference>
<dbReference type="Gene3D" id="1.10.472.130">
    <property type="match status" value="1"/>
</dbReference>
<dbReference type="Gene3D" id="6.10.140.1060">
    <property type="match status" value="1"/>
</dbReference>
<dbReference type="Pfam" id="PF08385">
    <property type="entry name" value="DHC_N1"/>
    <property type="match status" value="1"/>
</dbReference>
<accession>A0A7S4D2X3</accession>
<sequence length="3860" mass="441634">MFQIMQESKYLDRLGYNVPPVALNVTLQDEKYHDYTENLKSMLHFFNETQAMVEPHERVILSTQLANLDRVLDPGFKTLNWNSLGIPEFIQKCNAAINEFHSMVKQIHKNAQIINGVVNLIVGTCLVKDPHTFTTRSELLDIQELFDNLEHYRNERIDVCFRKYHTIAPLLKKIEGIVCETNTGKAPRLKTYYYYWERKIFKALQRMVLTSLSVFQSFLNVHHSKSAQAAGKKKPPLFKIIASLAASDIVTSPAMGEIQATLSKVMRNIIETTKMFVRWMDGACIDCTLGEISPKPTDDSDSHIPTFFNDISQNSQVMKLQTMVYQGIQKTFFYVNKYLESWNRFSSLWRLDKQMFIEKLATKNLTWLEYDKRFEEYTKLIRGIDNYPQEKDIDFVCVDCNPLLAEIQKETRVWITGEGKQLSEIIKHRLFKLDTRIKKFEDELRKSVESIEDLKFVLSVIDNMRSQSMDIEIQYREIEHCYATLRQYQIPVAPEEASLAAGLRDYWLGLLEQARKRDDSLFAVKDKFRKVTQDQVKEFTKSLVQAKEDFQENGPGKPGMELDKGLELINDWKIDLHQKQKKRDTLIKAEKLFGLPITSFQVLGELERDLQELTVIYDVYRDWKETLGGWSNALWVDVQPDSMTRGTEQFIQRMKKMDSKYKELEPYNPINDNIRNFYDSLPLFKDLKHEALRDRHWKMLMDVTGKTFDFSNFTLQNLVDMKLYEFKDEILNIVAGAARELSIEKSISQIKETWFHEALQTRKYERAGMDRGYILLDTTEIAEKIDDNIMNLQSISNVKWVKPFLQEVHTWEKKLALMGEVLVVWMQVQMKWMYLESIFVGSEDIANQLPKEAKKFEDIDKRWLKIMGETEKVPNVDQACHMDGRLSDFTYLAEKLDECQKGLSDYLETKRMAFPRFYFISDDELLSILGSSDPRAVQEHMLKMFDNCAMLLFKGESTVIEGVQSAEGERLMFVATVATEGLQVQKWLNLVLKEKKRSLTAVLKEGTFFYPKMIRVEWINKYHGQIAMTGSKIWWTYQVEDGFKKVKSGKKTAIKELASKLTRQLNDLVAEMDKPLDKKYRKKCNTMIIVDVHARDIVDRFVRDSVMDPREFEWESQLRMYWEKVVDNCIIRQCTGEFDYGHEYMGLNGRLVITPLTDRCFMTLTQALTFKLGGAPAGPAGTGKTESTKDLAKALGIFCVVFNCGEGLDYKAMASIFSGLAQCGAWGCFDEFNRIELPVLSVVAEQLRSIQYALRNNQKRFLFCGETDMALDSKVGVFITMNPGYAGRVELPDNLKALFRPCVMVLPDLAIICEIMLFSEGFKSARGLAQKMVSLYSLAKGQLSKQFHYDWGLRALKSVLVMAGALKRGDPDKPEDVVLMRALRDMNAPKFVFEDVPLFLGLIDDLFPGLQVERVTQEALAKAVQNDIKTKGYQYLSQQADKVVQLYETMLTRHTTMVVGPTQGGKTVIITTLQNAQTDLKLPTKIFVVNAKAQHISELYGVLDPITRTWTDGLFSNIFRTINKVSDKEGADRERKYVLFDGDVDALWVENMNSVMDDNKLLTLPNGERIRVHPTCALLFEVGDLQYASPATVSRAGMVFVDPKNLGWGPFAWKWMNSRNKEEAETMRELFQKYLKPCVDFVLDGVELDGTITKPPRMALPLVDMNLVVQLCTLLQTILTEKKNITEPKALETILVFCIIWSIGACIIEDDRKRFDSFLKGVCGWPMQDNGEKLERSVGAGSLPERLTLYEYYVDDSESRWKPWKTLVDAFVPPSDNKFSSILVPTVDTVRTSWLLDRVVSNKTPVLLVGGSGTAKTVTIQNFLKNLKIKSTQPSDDDGDEVQLESLLLELNFSSRTTSTDVQRSLEDNVEKRTNTVLGPSPGKRLVVFIDDVNMPKVDTYGTMQPIAFLKLLIDKGAWYDRKDLQWKAIKDLQYISAMAPPGGGRNALDPRFVSLFSCANIIFPTNDSLETIYNQILGSHLQNFADAMQDLTDGITKMTLELYSYIVDKLPATPTKFHYIFNLRDLSRVYEALCRTTPEKFTEPGDIGRLWRNECMRVFYDRLIDDKDRELVTEKMNSLLDVHFHNDMEKIMVEPLLFGDYMDYFKDGDRLRLYEDMGGFADVKPIVEGILEEYNDPVPRMNLVMFDMAMDHLIRINRIITVDRGNALLVGVGGSGKQSLTKLATFTAGFKMFEITLCRGYGEELFREDLKKLYNIAGVQNEPVVFLFTDAQVAQEGFLELINNMLASGMVPALFADDEKESLMNPVVDEVINLGLAPTKDNKWSYFVNRCRDNLHVVLCMSPSGDTLRTRCRNFPGLVNNTVIDWFPKWPQQALGAVSTRFLEKLDLPDDLRDKITDTMVHVHTVSNQQSVLYGLQLRRYNYVTPKNYLDYIENYKRLLVANRQNIDDVVNRLGTGLERLAKAAVEVAEMSKSLAEQEVFLAAKSKENEELIAEITQKKAVAEEKHQFAVEKEETLVVQKADIIENKAEAEAALSEAMPIIAAAEEALGNISKDAINEIRTFAKPSERVVAVGEMVCVLKGGQPSWAQAKTYMQSMDFLKSLISFPKDTLNDKKVNAVTAIRNKMRDKLKAELTVAAVKESSGPAANLFEWVLAICNYHSIAKKVEPKRQLVLRLEKNLKESERELKQIKEEVQMLTEMQTSLAEKLEKGQAEARKLQEQTALMHKRLDAANRLIGGLGSERKRWTEDSERLRGERAQLVGDCLIGAAFLSYMGAFTFDFRKRILEDEWLTFLKSKEIPLKDNFKVESLLTDEVEIAKWNSDGLPGDELSIQNGILTTQSSRFALCIDPQMQAVAWIKKMNASNSRFEVASFSDPDFLKRLEFCISYGNPFLFENMDETIDPIIDPVLEKNFVIEAGRKFIKLGDKAVEWDENFRLYMCTKLSNPNYAPEVYGKTMVINYGVTQQGLQAQLLNVVVAMERSDLEKQREELIITMSENKATLKTLEETLIRELALATGNILDNDDLISTLERTKESAADIAEKLEVAVATSKDIEVARLEYMSVAKRGAILFFVMDSLSAIDNMYEYSLMAFNNDVFKVSLEKSEPHFDIENRLNNIIQYLTLAVYRYVCMGIFEKHKLMLSFQMTAKVLEGEGKLNTKALEFFLKGNIVLGKSTHEKFFPWMPEQGFQDLLRLPSIDPAFSTILEDVQKNGKEWQEWFDLERPEASPYPCGYSEKLTAFQRMVLLRCFRVDRVFLAVSQFIAQCPEMGEKYCTPPILKYIDVYKQSTQYSPIVCIISPGANPSDEIQKLADKMEMGGSKMRSVSLGQGQGEEAMRLTETGQLRGQWVLLQNCHLLIDWMKELEKMIMKRDAKPHLEFRLWLTTEPTASFPLGILQSSLKVVNEPPNGLKMNMKNTYSKVSEELLESCPHFAFRPLVFVLAFFHAVVQERRKYGTIGWNVVYDYNETDFVASRELANTYLTKAFNNDGPIPWASLRYLVGQCMYGGRVTDSMDRRVVVTYLEEYMGDFLFDTFQPFHFYFNEQVDYKLPDPNKDNSPVHRDVYAQQIEDMPMENSPEVFGLHPNAEIGYLTNATKQLWVDLLELQPRTGGGDTGGDSRETVLEGIVNDLTGQIPTPFDRKAIFKAEKAKNTSGYLVPTQVVLLQELERWNNLVERMMATLKDLKRALAGIIGMSASLDDLATSLYNGQLPMAWRKLAPATRKLLGSWLTHFHRRYKQYKDWVEVEEPICIWLSGLMIPESYLTALVQTTCRKYKWPLDKSSLFTRVTTFPSGEDVQARPDDGCYIQGLFIEGAQWNMDEMQLVQQDPKVLIYELPVVQAIPMESARIKLQNTLRTPVYVTQGRRNAAGVGLVFEADLATEKHSSHWILEGVAVTLNTDD</sequence>
<keyword evidence="5" id="KW-0677">Repeat</keyword>
<dbReference type="InterPro" id="IPR042228">
    <property type="entry name" value="Dynein_linker_3"/>
</dbReference>